<dbReference type="Proteomes" id="UP001066276">
    <property type="component" value="Chromosome 5"/>
</dbReference>
<evidence type="ECO:0000256" key="1">
    <source>
        <dbReference type="SAM" id="MobiDB-lite"/>
    </source>
</evidence>
<dbReference type="AlphaFoldDB" id="A0AAV7S2J1"/>
<accession>A0AAV7S2J1</accession>
<reference evidence="2" key="1">
    <citation type="journal article" date="2022" name="bioRxiv">
        <title>Sequencing and chromosome-scale assembly of the giantPleurodeles waltlgenome.</title>
        <authorList>
            <person name="Brown T."/>
            <person name="Elewa A."/>
            <person name="Iarovenko S."/>
            <person name="Subramanian E."/>
            <person name="Araus A.J."/>
            <person name="Petzold A."/>
            <person name="Susuki M."/>
            <person name="Suzuki K.-i.T."/>
            <person name="Hayashi T."/>
            <person name="Toyoda A."/>
            <person name="Oliveira C."/>
            <person name="Osipova E."/>
            <person name="Leigh N.D."/>
            <person name="Simon A."/>
            <person name="Yun M.H."/>
        </authorList>
    </citation>
    <scope>NUCLEOTIDE SEQUENCE</scope>
    <source>
        <strain evidence="2">20211129_DDA</strain>
        <tissue evidence="2">Liver</tissue>
    </source>
</reference>
<comment type="caution">
    <text evidence="2">The sequence shown here is derived from an EMBL/GenBank/DDBJ whole genome shotgun (WGS) entry which is preliminary data.</text>
</comment>
<keyword evidence="3" id="KW-1185">Reference proteome</keyword>
<evidence type="ECO:0000313" key="2">
    <source>
        <dbReference type="EMBL" id="KAJ1157248.1"/>
    </source>
</evidence>
<feature type="region of interest" description="Disordered" evidence="1">
    <location>
        <begin position="40"/>
        <end position="69"/>
    </location>
</feature>
<gene>
    <name evidence="2" type="ORF">NDU88_009963</name>
</gene>
<organism evidence="2 3">
    <name type="scientific">Pleurodeles waltl</name>
    <name type="common">Iberian ribbed newt</name>
    <dbReference type="NCBI Taxonomy" id="8319"/>
    <lineage>
        <taxon>Eukaryota</taxon>
        <taxon>Metazoa</taxon>
        <taxon>Chordata</taxon>
        <taxon>Craniata</taxon>
        <taxon>Vertebrata</taxon>
        <taxon>Euteleostomi</taxon>
        <taxon>Amphibia</taxon>
        <taxon>Batrachia</taxon>
        <taxon>Caudata</taxon>
        <taxon>Salamandroidea</taxon>
        <taxon>Salamandridae</taxon>
        <taxon>Pleurodelinae</taxon>
        <taxon>Pleurodeles</taxon>
    </lineage>
</organism>
<evidence type="ECO:0000313" key="3">
    <source>
        <dbReference type="Proteomes" id="UP001066276"/>
    </source>
</evidence>
<proteinExistence type="predicted"/>
<name>A0AAV7S2J1_PLEWA</name>
<dbReference type="EMBL" id="JANPWB010000009">
    <property type="protein sequence ID" value="KAJ1157248.1"/>
    <property type="molecule type" value="Genomic_DNA"/>
</dbReference>
<sequence>MPVGMLFGACRGGVAHQQQSGRLFSGLGAYRQSDGNFLVSPTGSSMPARQNLGPDVDPTGCRGSERPPRHVEVGVGEVRALCDATALNSVQVGVAHPCRQCGVLRQVPHSYYNDDQDT</sequence>
<protein>
    <submittedName>
        <fullName evidence="2">Uncharacterized protein</fullName>
    </submittedName>
</protein>